<dbReference type="VEuPathDB" id="FungiDB:PGTG_09785"/>
<accession>E3KEU2</accession>
<feature type="region of interest" description="Disordered" evidence="1">
    <location>
        <begin position="1"/>
        <end position="112"/>
    </location>
</feature>
<dbReference type="EMBL" id="DS178284">
    <property type="protein sequence ID" value="EFP82817.2"/>
    <property type="molecule type" value="Genomic_DNA"/>
</dbReference>
<dbReference type="HOGENOM" id="CLU_028052_0_0_1"/>
<dbReference type="InParanoid" id="E3KEU2"/>
<dbReference type="OrthoDB" id="2505591at2759"/>
<gene>
    <name evidence="3" type="ORF">PGTG_09785</name>
</gene>
<proteinExistence type="predicted"/>
<evidence type="ECO:0000256" key="1">
    <source>
        <dbReference type="SAM" id="MobiDB-lite"/>
    </source>
</evidence>
<dbReference type="Proteomes" id="UP000008783">
    <property type="component" value="Unassembled WGS sequence"/>
</dbReference>
<evidence type="ECO:0000259" key="2">
    <source>
        <dbReference type="Pfam" id="PF20515"/>
    </source>
</evidence>
<feature type="domain" description="Tet-like 2OG-Fe(II) oxygenase" evidence="2">
    <location>
        <begin position="176"/>
        <end position="372"/>
    </location>
</feature>
<evidence type="ECO:0000313" key="3">
    <source>
        <dbReference type="EMBL" id="EFP82817.2"/>
    </source>
</evidence>
<dbReference type="InterPro" id="IPR046798">
    <property type="entry name" value="2OG-FeII_Oxy_6"/>
</dbReference>
<dbReference type="AlphaFoldDB" id="E3KEU2"/>
<reference key="1">
    <citation type="submission" date="2007-01" db="EMBL/GenBank/DDBJ databases">
        <title>The Genome Sequence of Puccinia graminis f. sp. tritici Strain CRL 75-36-700-3.</title>
        <authorList>
            <consortium name="The Broad Institute Genome Sequencing Platform"/>
            <person name="Birren B."/>
            <person name="Lander E."/>
            <person name="Galagan J."/>
            <person name="Nusbaum C."/>
            <person name="Devon K."/>
            <person name="Cuomo C."/>
            <person name="Jaffe D."/>
            <person name="Butler J."/>
            <person name="Alvarez P."/>
            <person name="Gnerre S."/>
            <person name="Grabherr M."/>
            <person name="Mauceli E."/>
            <person name="Brockman W."/>
            <person name="Young S."/>
            <person name="LaButti K."/>
            <person name="Sykes S."/>
            <person name="DeCaprio D."/>
            <person name="Crawford M."/>
            <person name="Koehrsen M."/>
            <person name="Engels R."/>
            <person name="Montgomery P."/>
            <person name="Pearson M."/>
            <person name="Howarth C."/>
            <person name="Larson L."/>
            <person name="White J."/>
            <person name="Zeng Q."/>
            <person name="Kodira C."/>
            <person name="Yandava C."/>
            <person name="Alvarado L."/>
            <person name="O'Leary S."/>
            <person name="Szabo L."/>
            <person name="Dean R."/>
            <person name="Schein J."/>
        </authorList>
    </citation>
    <scope>NUCLEOTIDE SEQUENCE</scope>
    <source>
        <strain>CRL 75-36-700-3</strain>
    </source>
</reference>
<name>E3KEU2_PUCGT</name>
<dbReference type="Pfam" id="PF20515">
    <property type="entry name" value="2OG-FeII_Oxy_6"/>
    <property type="match status" value="1"/>
</dbReference>
<organism evidence="3 4">
    <name type="scientific">Puccinia graminis f. sp. tritici (strain CRL 75-36-700-3 / race SCCL)</name>
    <name type="common">Black stem rust fungus</name>
    <dbReference type="NCBI Taxonomy" id="418459"/>
    <lineage>
        <taxon>Eukaryota</taxon>
        <taxon>Fungi</taxon>
        <taxon>Dikarya</taxon>
        <taxon>Basidiomycota</taxon>
        <taxon>Pucciniomycotina</taxon>
        <taxon>Pucciniomycetes</taxon>
        <taxon>Pucciniales</taxon>
        <taxon>Pucciniaceae</taxon>
        <taxon>Puccinia</taxon>
    </lineage>
</organism>
<protein>
    <recommendedName>
        <fullName evidence="2">Tet-like 2OG-Fe(II) oxygenase domain-containing protein</fullName>
    </recommendedName>
</protein>
<evidence type="ECO:0000313" key="4">
    <source>
        <dbReference type="Proteomes" id="UP000008783"/>
    </source>
</evidence>
<reference evidence="4" key="2">
    <citation type="journal article" date="2011" name="Proc. Natl. Acad. Sci. U.S.A.">
        <title>Obligate biotrophy features unraveled by the genomic analysis of rust fungi.</title>
        <authorList>
            <person name="Duplessis S."/>
            <person name="Cuomo C.A."/>
            <person name="Lin Y.-C."/>
            <person name="Aerts A."/>
            <person name="Tisserant E."/>
            <person name="Veneault-Fourrey C."/>
            <person name="Joly D.L."/>
            <person name="Hacquard S."/>
            <person name="Amselem J."/>
            <person name="Cantarel B.L."/>
            <person name="Chiu R."/>
            <person name="Coutinho P.M."/>
            <person name="Feau N."/>
            <person name="Field M."/>
            <person name="Frey P."/>
            <person name="Gelhaye E."/>
            <person name="Goldberg J."/>
            <person name="Grabherr M.G."/>
            <person name="Kodira C.D."/>
            <person name="Kohler A."/>
            <person name="Kuees U."/>
            <person name="Lindquist E.A."/>
            <person name="Lucas S.M."/>
            <person name="Mago R."/>
            <person name="Mauceli E."/>
            <person name="Morin E."/>
            <person name="Murat C."/>
            <person name="Pangilinan J.L."/>
            <person name="Park R."/>
            <person name="Pearson M."/>
            <person name="Quesneville H."/>
            <person name="Rouhier N."/>
            <person name="Sakthikumar S."/>
            <person name="Salamov A.A."/>
            <person name="Schmutz J."/>
            <person name="Selles B."/>
            <person name="Shapiro H."/>
            <person name="Tanguay P."/>
            <person name="Tuskan G.A."/>
            <person name="Henrissat B."/>
            <person name="Van de Peer Y."/>
            <person name="Rouze P."/>
            <person name="Ellis J.G."/>
            <person name="Dodds P.N."/>
            <person name="Schein J.E."/>
            <person name="Zhong S."/>
            <person name="Hamelin R.C."/>
            <person name="Grigoriev I.V."/>
            <person name="Szabo L.J."/>
            <person name="Martin F."/>
        </authorList>
    </citation>
    <scope>NUCLEOTIDE SEQUENCE [LARGE SCALE GENOMIC DNA]</scope>
    <source>
        <strain evidence="4">CRL 75-36-700-3 / race SCCL</strain>
    </source>
</reference>
<sequence>MHDLQRQQPPIPSPQEKSDWPGTNAAGINDSNQNVSSSRKRVRRGSNVKRHERSKRKAALPFAATNPDDNLGDQSQEPIITPDSATGTPTLQPLKPQDPSITVSSPANAAGTPEEKTHFCFIPKYRRVDPKPNETITTPETLAQHYRKVSYGTCIIAPKDQQAFCKVKFVPFSSMTPSEIKGWEKLVVFFFYRMNYVDKVKNNGPLMGGDMWADGWRKCSKKGEAFGRYCSVVRLARMIMLANYNQDDEAAAIREANDWIASQLQQLAPGVFQAYRQILINNNLPSMAHMEYQTTYNAFDFASFYTFTMNNFFNGPHHDGDANRWTLVCWIPIFNPKTCQEEDGILADKYFDMTGGEFTFRDFQVYLDLNKTSNFAGSIAF</sequence>
<dbReference type="RefSeq" id="XP_003327236.2">
    <property type="nucleotide sequence ID" value="XM_003327188.2"/>
</dbReference>
<dbReference type="KEGG" id="pgr:PGTG_09785"/>
<keyword evidence="4" id="KW-1185">Reference proteome</keyword>
<feature type="compositionally biased region" description="Basic residues" evidence="1">
    <location>
        <begin position="38"/>
        <end position="58"/>
    </location>
</feature>
<dbReference type="GeneID" id="10544532"/>
<feature type="compositionally biased region" description="Polar residues" evidence="1">
    <location>
        <begin position="72"/>
        <end position="91"/>
    </location>
</feature>